<dbReference type="EMBL" id="RAYQ01000032">
    <property type="protein sequence ID" value="RKI88068.1"/>
    <property type="molecule type" value="Genomic_DNA"/>
</dbReference>
<dbReference type="SMART" id="SM00342">
    <property type="entry name" value="HTH_ARAC"/>
    <property type="match status" value="1"/>
</dbReference>
<gene>
    <name evidence="9" type="ORF">D7V94_19845</name>
</gene>
<evidence type="ECO:0000256" key="6">
    <source>
        <dbReference type="PROSITE-ProRule" id="PRU00169"/>
    </source>
</evidence>
<dbReference type="SMART" id="SM00448">
    <property type="entry name" value="REC"/>
    <property type="match status" value="1"/>
</dbReference>
<feature type="modified residue" description="4-aspartylphosphate" evidence="6">
    <location>
        <position position="54"/>
    </location>
</feature>
<keyword evidence="4" id="KW-0804">Transcription</keyword>
<dbReference type="InterPro" id="IPR001789">
    <property type="entry name" value="Sig_transdc_resp-reg_receiver"/>
</dbReference>
<dbReference type="GO" id="GO:0003700">
    <property type="term" value="F:DNA-binding transcription factor activity"/>
    <property type="evidence" value="ECO:0007669"/>
    <property type="project" value="InterPro"/>
</dbReference>
<reference evidence="9 10" key="1">
    <citation type="submission" date="2018-09" db="EMBL/GenBank/DDBJ databases">
        <title>Murine metabolic-syndrome-specific gut microbial biobank.</title>
        <authorList>
            <person name="Liu C."/>
        </authorList>
    </citation>
    <scope>NUCLEOTIDE SEQUENCE [LARGE SCALE GENOMIC DNA]</scope>
    <source>
        <strain evidence="9 10">0.1xD8-82</strain>
    </source>
</reference>
<dbReference type="RefSeq" id="WP_120472043.1">
    <property type="nucleotide sequence ID" value="NZ_CATAJS010000048.1"/>
</dbReference>
<dbReference type="OrthoDB" id="1974963at2"/>
<comment type="caution">
    <text evidence="9">The sequence shown here is derived from an EMBL/GenBank/DDBJ whole genome shotgun (WGS) entry which is preliminary data.</text>
</comment>
<dbReference type="InterPro" id="IPR011006">
    <property type="entry name" value="CheY-like_superfamily"/>
</dbReference>
<evidence type="ECO:0000256" key="1">
    <source>
        <dbReference type="ARBA" id="ARBA00018672"/>
    </source>
</evidence>
<dbReference type="SUPFAM" id="SSF52172">
    <property type="entry name" value="CheY-like"/>
    <property type="match status" value="1"/>
</dbReference>
<dbReference type="GO" id="GO:0043565">
    <property type="term" value="F:sequence-specific DNA binding"/>
    <property type="evidence" value="ECO:0007669"/>
    <property type="project" value="InterPro"/>
</dbReference>
<dbReference type="PROSITE" id="PS01124">
    <property type="entry name" value="HTH_ARAC_FAMILY_2"/>
    <property type="match status" value="1"/>
</dbReference>
<dbReference type="Proteomes" id="UP000280696">
    <property type="component" value="Unassembled WGS sequence"/>
</dbReference>
<dbReference type="InterPro" id="IPR018060">
    <property type="entry name" value="HTH_AraC"/>
</dbReference>
<dbReference type="PANTHER" id="PTHR43280">
    <property type="entry name" value="ARAC-FAMILY TRANSCRIPTIONAL REGULATOR"/>
    <property type="match status" value="1"/>
</dbReference>
<name>A0A3A9A9W5_9FIRM</name>
<sequence>MKLLIVDDEVITTRVLEERIDRKYLDLDEIYTAYNVDMAKEILKKEKVEIILCDIEMPRGNGLELLEWVREQQEETEFLFLTSHEKFEYAFGAVKYGAASYLLKPIDIAEINRAIFTVVEKIRRKKKISDIEEYWNQGKKKMIQNFWRSVLRNVLSSKKEDIQEEIIRMGLAFQTDDKYILILLHLRKEVLSDRETPEDLSWFILSNILAELLTSSLQVENVASWEDGGEIYVTVVSDKDCESLKESIAELKDVLRRYYENPFYVGYVSGQCEIFRLGEIRSEILAYDRAHVYDGGEIFFFSELNKQDGKVEKLLDQKLILQCLEKGERVKLLEYLQKTMSLARKKNHSLTNMQYLQMELLRIVGIFLNKYEMDLEFLYSDTVYMDIQKKALTSEFDMVRWNTYVINKVFDSVENRKKGMGLVDVMVDYIRNHYEENLTRNTLAELVHFSPEYVGKMFKREMGVSINDYLNTLRVSKAKNMIASTNYKIVDIALMVGFENMSYFSSVFKKYEGISPAEYKKLLEHKK</sequence>
<dbReference type="CDD" id="cd17536">
    <property type="entry name" value="REC_YesN-like"/>
    <property type="match status" value="1"/>
</dbReference>
<dbReference type="InterPro" id="IPR009057">
    <property type="entry name" value="Homeodomain-like_sf"/>
</dbReference>
<feature type="domain" description="HTH araC/xylS-type" evidence="7">
    <location>
        <begin position="424"/>
        <end position="522"/>
    </location>
</feature>
<evidence type="ECO:0000313" key="9">
    <source>
        <dbReference type="EMBL" id="RKI88068.1"/>
    </source>
</evidence>
<evidence type="ECO:0000259" key="7">
    <source>
        <dbReference type="PROSITE" id="PS01124"/>
    </source>
</evidence>
<keyword evidence="6" id="KW-0597">Phosphoprotein</keyword>
<dbReference type="InterPro" id="IPR018062">
    <property type="entry name" value="HTH_AraC-typ_CS"/>
</dbReference>
<proteinExistence type="predicted"/>
<dbReference type="Pfam" id="PF00072">
    <property type="entry name" value="Response_reg"/>
    <property type="match status" value="1"/>
</dbReference>
<evidence type="ECO:0000256" key="4">
    <source>
        <dbReference type="ARBA" id="ARBA00023163"/>
    </source>
</evidence>
<dbReference type="PANTHER" id="PTHR43280:SF28">
    <property type="entry name" value="HTH-TYPE TRANSCRIPTIONAL ACTIVATOR RHAS"/>
    <property type="match status" value="1"/>
</dbReference>
<dbReference type="Gene3D" id="3.40.50.2300">
    <property type="match status" value="1"/>
</dbReference>
<feature type="domain" description="Response regulatory" evidence="8">
    <location>
        <begin position="2"/>
        <end position="119"/>
    </location>
</feature>
<protein>
    <recommendedName>
        <fullName evidence="1">Stage 0 sporulation protein A homolog</fullName>
    </recommendedName>
</protein>
<evidence type="ECO:0000256" key="5">
    <source>
        <dbReference type="ARBA" id="ARBA00024867"/>
    </source>
</evidence>
<evidence type="ECO:0000256" key="2">
    <source>
        <dbReference type="ARBA" id="ARBA00023015"/>
    </source>
</evidence>
<evidence type="ECO:0000256" key="3">
    <source>
        <dbReference type="ARBA" id="ARBA00023125"/>
    </source>
</evidence>
<dbReference type="InterPro" id="IPR020449">
    <property type="entry name" value="Tscrpt_reg_AraC-type_HTH"/>
</dbReference>
<dbReference type="PROSITE" id="PS50110">
    <property type="entry name" value="RESPONSE_REGULATORY"/>
    <property type="match status" value="1"/>
</dbReference>
<accession>A0A3A9A9W5</accession>
<dbReference type="GO" id="GO:0000160">
    <property type="term" value="P:phosphorelay signal transduction system"/>
    <property type="evidence" value="ECO:0007669"/>
    <property type="project" value="InterPro"/>
</dbReference>
<dbReference type="SUPFAM" id="SSF46689">
    <property type="entry name" value="Homeodomain-like"/>
    <property type="match status" value="2"/>
</dbReference>
<organism evidence="9 10">
    <name type="scientific">Parablautia intestinalis</name>
    <dbReference type="NCBI Taxonomy" id="2320100"/>
    <lineage>
        <taxon>Bacteria</taxon>
        <taxon>Bacillati</taxon>
        <taxon>Bacillota</taxon>
        <taxon>Clostridia</taxon>
        <taxon>Lachnospirales</taxon>
        <taxon>Lachnospiraceae</taxon>
        <taxon>Parablautia</taxon>
    </lineage>
</organism>
<dbReference type="AlphaFoldDB" id="A0A3A9A9W5"/>
<keyword evidence="3" id="KW-0238">DNA-binding</keyword>
<keyword evidence="10" id="KW-1185">Reference proteome</keyword>
<dbReference type="PRINTS" id="PR00032">
    <property type="entry name" value="HTHARAC"/>
</dbReference>
<comment type="function">
    <text evidence="5">May play the central regulatory role in sporulation. It may be an element of the effector pathway responsible for the activation of sporulation genes in response to nutritional stress. Spo0A may act in concert with spo0H (a sigma factor) to control the expression of some genes that are critical to the sporulation process.</text>
</comment>
<evidence type="ECO:0000313" key="10">
    <source>
        <dbReference type="Proteomes" id="UP000280696"/>
    </source>
</evidence>
<dbReference type="PROSITE" id="PS00041">
    <property type="entry name" value="HTH_ARAC_FAMILY_1"/>
    <property type="match status" value="1"/>
</dbReference>
<keyword evidence="2" id="KW-0805">Transcription regulation</keyword>
<dbReference type="Pfam" id="PF12833">
    <property type="entry name" value="HTH_18"/>
    <property type="match status" value="1"/>
</dbReference>
<evidence type="ECO:0000259" key="8">
    <source>
        <dbReference type="PROSITE" id="PS50110"/>
    </source>
</evidence>
<dbReference type="Gene3D" id="1.10.10.60">
    <property type="entry name" value="Homeodomain-like"/>
    <property type="match status" value="2"/>
</dbReference>